<keyword evidence="2" id="KW-1185">Reference proteome</keyword>
<name>A0A8J2ZW82_9BACL</name>
<reference evidence="1" key="1">
    <citation type="journal article" date="2014" name="Int. J. Syst. Evol. Microbiol.">
        <title>Complete genome sequence of Corynebacterium casei LMG S-19264T (=DSM 44701T), isolated from a smear-ripened cheese.</title>
        <authorList>
            <consortium name="US DOE Joint Genome Institute (JGI-PGF)"/>
            <person name="Walter F."/>
            <person name="Albersmeier A."/>
            <person name="Kalinowski J."/>
            <person name="Ruckert C."/>
        </authorList>
    </citation>
    <scope>NUCLEOTIDE SEQUENCE</scope>
    <source>
        <strain evidence="1">CGMCC 1.12777</strain>
    </source>
</reference>
<dbReference type="RefSeq" id="WP_188497349.1">
    <property type="nucleotide sequence ID" value="NZ_BMFV01000014.1"/>
</dbReference>
<dbReference type="PANTHER" id="PTHR36441:SF1">
    <property type="entry name" value="DUF503 DOMAIN-CONTAINING PROTEIN"/>
    <property type="match status" value="1"/>
</dbReference>
<evidence type="ECO:0000313" key="1">
    <source>
        <dbReference type="EMBL" id="GGH82077.1"/>
    </source>
</evidence>
<protein>
    <recommendedName>
        <fullName evidence="3">DUF503 domain-containing protein</fullName>
    </recommendedName>
</protein>
<dbReference type="AlphaFoldDB" id="A0A8J2ZW82"/>
<accession>A0A8J2ZW82</accession>
<dbReference type="InterPro" id="IPR007546">
    <property type="entry name" value="DUF503"/>
</dbReference>
<dbReference type="PANTHER" id="PTHR36441">
    <property type="entry name" value="HYPOTHETICAL CYTOSOLIC PROTEIN"/>
    <property type="match status" value="1"/>
</dbReference>
<dbReference type="SUPFAM" id="SSF103007">
    <property type="entry name" value="Hypothetical protein TT1725"/>
    <property type="match status" value="1"/>
</dbReference>
<dbReference type="InterPro" id="IPR036746">
    <property type="entry name" value="TT1725-like_sf"/>
</dbReference>
<dbReference type="Proteomes" id="UP000656813">
    <property type="component" value="Unassembled WGS sequence"/>
</dbReference>
<reference evidence="1" key="2">
    <citation type="submission" date="2020-09" db="EMBL/GenBank/DDBJ databases">
        <authorList>
            <person name="Sun Q."/>
            <person name="Zhou Y."/>
        </authorList>
    </citation>
    <scope>NUCLEOTIDE SEQUENCE</scope>
    <source>
        <strain evidence="1">CGMCC 1.12777</strain>
    </source>
</reference>
<evidence type="ECO:0000313" key="2">
    <source>
        <dbReference type="Proteomes" id="UP000656813"/>
    </source>
</evidence>
<sequence>MIIGSLRCECLLYNAQSLKDKRSVIKSILGRTISRLNVACSEVGYQDTWQRTELAFVAVSTSKKVVEQEFAKVLRLIDQNTEIEITNTTFEWL</sequence>
<organism evidence="1 2">
    <name type="scientific">Pullulanibacillus pueri</name>
    <dbReference type="NCBI Taxonomy" id="1437324"/>
    <lineage>
        <taxon>Bacteria</taxon>
        <taxon>Bacillati</taxon>
        <taxon>Bacillota</taxon>
        <taxon>Bacilli</taxon>
        <taxon>Bacillales</taxon>
        <taxon>Sporolactobacillaceae</taxon>
        <taxon>Pullulanibacillus</taxon>
    </lineage>
</organism>
<evidence type="ECO:0008006" key="3">
    <source>
        <dbReference type="Google" id="ProtNLM"/>
    </source>
</evidence>
<comment type="caution">
    <text evidence="1">The sequence shown here is derived from an EMBL/GenBank/DDBJ whole genome shotgun (WGS) entry which is preliminary data.</text>
</comment>
<dbReference type="Gene3D" id="3.30.70.1120">
    <property type="entry name" value="TT1725-like"/>
    <property type="match status" value="1"/>
</dbReference>
<dbReference type="Pfam" id="PF04456">
    <property type="entry name" value="DUF503"/>
    <property type="match status" value="1"/>
</dbReference>
<dbReference type="EMBL" id="BMFV01000014">
    <property type="protein sequence ID" value="GGH82077.1"/>
    <property type="molecule type" value="Genomic_DNA"/>
</dbReference>
<gene>
    <name evidence="1" type="ORF">GCM10007096_20920</name>
</gene>
<proteinExistence type="predicted"/>